<feature type="compositionally biased region" description="Basic and acidic residues" evidence="1">
    <location>
        <begin position="28"/>
        <end position="53"/>
    </location>
</feature>
<proteinExistence type="predicted"/>
<dbReference type="Proteomes" id="UP001500642">
    <property type="component" value="Unassembled WGS sequence"/>
</dbReference>
<feature type="compositionally biased region" description="Basic and acidic residues" evidence="1">
    <location>
        <begin position="1"/>
        <end position="14"/>
    </location>
</feature>
<sequence length="383" mass="40476">MATDDPKNSDDLLSRRLSSGTEPSRAPAADDRASGSHLEDTQAFDTFHDDPGPTRETPARSAGTDTAAKPAQASADTGAGSGKPALLSDEEWAILGGGTAAGAGASAAGTSGAGKTGKTGKAGRKGTADVRGDRSREVDVPGTGRFGALDVIGTIWITLAMPFVLAAIAVRAVASGLFLKFEYFYRPGFPVDDYGFTSDDRLHYGSYAVDYLNNLDSSRYLADVVLPNGVPVFAAEEITHMADVKALVQLLYLVGVIAAVVGVVFALYLSRRTGPGLRHGIRWGAVLTFVAATALAVLAVLGWDRFFTGFHTLFFDQGTWQFYLDDALIRLFPAPFWIDAGIAVGVIILLGALIPLILSFMGAGARRKARKAERTEAKRTETV</sequence>
<evidence type="ECO:0000313" key="4">
    <source>
        <dbReference type="Proteomes" id="UP001500642"/>
    </source>
</evidence>
<keyword evidence="2" id="KW-0812">Transmembrane</keyword>
<gene>
    <name evidence="3" type="ORF">GCM10023167_21850</name>
</gene>
<dbReference type="EMBL" id="BAABGL010000017">
    <property type="protein sequence ID" value="GAA4393131.1"/>
    <property type="molecule type" value="Genomic_DNA"/>
</dbReference>
<keyword evidence="2" id="KW-1133">Transmembrane helix</keyword>
<evidence type="ECO:0000313" key="3">
    <source>
        <dbReference type="EMBL" id="GAA4393131.1"/>
    </source>
</evidence>
<feature type="transmembrane region" description="Helical" evidence="2">
    <location>
        <begin position="250"/>
        <end position="269"/>
    </location>
</feature>
<organism evidence="3 4">
    <name type="scientific">Brevibacterium pityocampae</name>
    <dbReference type="NCBI Taxonomy" id="506594"/>
    <lineage>
        <taxon>Bacteria</taxon>
        <taxon>Bacillati</taxon>
        <taxon>Actinomycetota</taxon>
        <taxon>Actinomycetes</taxon>
        <taxon>Micrococcales</taxon>
        <taxon>Brevibacteriaceae</taxon>
        <taxon>Brevibacterium</taxon>
    </lineage>
</organism>
<evidence type="ECO:0000256" key="1">
    <source>
        <dbReference type="SAM" id="MobiDB-lite"/>
    </source>
</evidence>
<evidence type="ECO:0008006" key="5">
    <source>
        <dbReference type="Google" id="ProtNLM"/>
    </source>
</evidence>
<keyword evidence="2" id="KW-0472">Membrane</keyword>
<reference evidence="4" key="1">
    <citation type="journal article" date="2019" name="Int. J. Syst. Evol. Microbiol.">
        <title>The Global Catalogue of Microorganisms (GCM) 10K type strain sequencing project: providing services to taxonomists for standard genome sequencing and annotation.</title>
        <authorList>
            <consortium name="The Broad Institute Genomics Platform"/>
            <consortium name="The Broad Institute Genome Sequencing Center for Infectious Disease"/>
            <person name="Wu L."/>
            <person name="Ma J."/>
        </authorList>
    </citation>
    <scope>NUCLEOTIDE SEQUENCE [LARGE SCALE GENOMIC DNA]</scope>
    <source>
        <strain evidence="4">JCM 17808</strain>
    </source>
</reference>
<feature type="transmembrane region" description="Helical" evidence="2">
    <location>
        <begin position="155"/>
        <end position="179"/>
    </location>
</feature>
<feature type="transmembrane region" description="Helical" evidence="2">
    <location>
        <begin position="281"/>
        <end position="303"/>
    </location>
</feature>
<dbReference type="NCBIfam" id="TIGR01906">
    <property type="entry name" value="integ_TIGR01906"/>
    <property type="match status" value="1"/>
</dbReference>
<name>A0ABP8JN29_9MICO</name>
<dbReference type="RefSeq" id="WP_345032080.1">
    <property type="nucleotide sequence ID" value="NZ_BAABGL010000017.1"/>
</dbReference>
<keyword evidence="4" id="KW-1185">Reference proteome</keyword>
<feature type="region of interest" description="Disordered" evidence="1">
    <location>
        <begin position="1"/>
        <end position="83"/>
    </location>
</feature>
<feature type="transmembrane region" description="Helical" evidence="2">
    <location>
        <begin position="336"/>
        <end position="361"/>
    </location>
</feature>
<dbReference type="InterPro" id="IPR010178">
    <property type="entry name" value="Lit"/>
</dbReference>
<accession>A0ABP8JN29</accession>
<dbReference type="Pfam" id="PF07314">
    <property type="entry name" value="Lit"/>
    <property type="match status" value="1"/>
</dbReference>
<feature type="region of interest" description="Disordered" evidence="1">
    <location>
        <begin position="104"/>
        <end position="139"/>
    </location>
</feature>
<comment type="caution">
    <text evidence="3">The sequence shown here is derived from an EMBL/GenBank/DDBJ whole genome shotgun (WGS) entry which is preliminary data.</text>
</comment>
<evidence type="ECO:0000256" key="2">
    <source>
        <dbReference type="SAM" id="Phobius"/>
    </source>
</evidence>
<protein>
    <recommendedName>
        <fullName evidence="5">TIGR01906 family membrane protein</fullName>
    </recommendedName>
</protein>
<feature type="compositionally biased region" description="Basic and acidic residues" evidence="1">
    <location>
        <begin position="126"/>
        <end position="139"/>
    </location>
</feature>